<dbReference type="InterPro" id="IPR000873">
    <property type="entry name" value="AMP-dep_synth/lig_dom"/>
</dbReference>
<evidence type="ECO:0000313" key="5">
    <source>
        <dbReference type="Proteomes" id="UP000199691"/>
    </source>
</evidence>
<reference evidence="5" key="1">
    <citation type="submission" date="2016-10" db="EMBL/GenBank/DDBJ databases">
        <authorList>
            <person name="Varghese N."/>
            <person name="Submissions S."/>
        </authorList>
    </citation>
    <scope>NUCLEOTIDE SEQUENCE [LARGE SCALE GENOMIC DNA]</scope>
    <source>
        <strain evidence="5">CGMCC 4.6609</strain>
    </source>
</reference>
<dbReference type="Pfam" id="PF00501">
    <property type="entry name" value="AMP-binding"/>
    <property type="match status" value="1"/>
</dbReference>
<dbReference type="FunFam" id="2.30.38.10:FF:000003">
    <property type="entry name" value="Vibriobactin-specific 2,3-dihydroxybenzoate-AMP ligase"/>
    <property type="match status" value="1"/>
</dbReference>
<evidence type="ECO:0000256" key="1">
    <source>
        <dbReference type="ARBA" id="ARBA00022598"/>
    </source>
</evidence>
<evidence type="ECO:0000313" key="4">
    <source>
        <dbReference type="EMBL" id="SDP94236.1"/>
    </source>
</evidence>
<dbReference type="PROSITE" id="PS00455">
    <property type="entry name" value="AMP_BINDING"/>
    <property type="match status" value="1"/>
</dbReference>
<feature type="domain" description="AMP-dependent synthetase/ligase" evidence="2">
    <location>
        <begin position="36"/>
        <end position="393"/>
    </location>
</feature>
<evidence type="ECO:0000259" key="2">
    <source>
        <dbReference type="Pfam" id="PF00501"/>
    </source>
</evidence>
<dbReference type="InterPro" id="IPR050237">
    <property type="entry name" value="ATP-dep_AMP-bd_enzyme"/>
</dbReference>
<dbReference type="PANTHER" id="PTHR43767">
    <property type="entry name" value="LONG-CHAIN-FATTY-ACID--COA LIGASE"/>
    <property type="match status" value="1"/>
</dbReference>
<sequence length="535" mass="58007">MLVLDGFVPWPLEVVVNYIRSGHWEDRTLPDVLLAACAQNSSRTALVRGDDRITYAELERESAGLAVLFQRHRIRPLDRVVLQLPNTPRFVTTLLALLRIGAIPVLALPGHRHNELTQLADRSGAVACVVPDRHEGFDHGELARSVLAEVNSVRHVFVDGEPAGSTQLEPDFGPDPAPVEIDPTDPALFLLSGGTTGVPKLIPRTHQDYLCGIRASSAALLDHLDPVYLAVNPVAHTAALGCPGVLGTLLAGGTAVLATTRRPAELFELIERERVSLTTLVPPLVRTWVDAARKQTVSLPRLMLQVGSAKFGMTEAREARKLLGCSMSNWFGVGEGMMTWHRVENDSGDTGGEGRPLLSADEIVVVDEHDNPLPPGREGALLVRGPYTIRAYFRAPEINADSFTSSGFFRTGDLARINADGELDVLGRIKDIVNRGGNKVPVEEVEHYLLTYPGVIDAAVFGVPDAVLGERTHAHVVMNTERPEPGAIKRHLRARGLATYKIPDRVVFAAQLPRTPVGKLDRRALAAESAGARAK</sequence>
<dbReference type="SUPFAM" id="SSF56801">
    <property type="entry name" value="Acetyl-CoA synthetase-like"/>
    <property type="match status" value="1"/>
</dbReference>
<dbReference type="PANTHER" id="PTHR43767:SF1">
    <property type="entry name" value="NONRIBOSOMAL PEPTIDE SYNTHASE PES1 (EUROFUNG)-RELATED"/>
    <property type="match status" value="1"/>
</dbReference>
<organism evidence="4 5">
    <name type="scientific">Lentzea jiangxiensis</name>
    <dbReference type="NCBI Taxonomy" id="641025"/>
    <lineage>
        <taxon>Bacteria</taxon>
        <taxon>Bacillati</taxon>
        <taxon>Actinomycetota</taxon>
        <taxon>Actinomycetes</taxon>
        <taxon>Pseudonocardiales</taxon>
        <taxon>Pseudonocardiaceae</taxon>
        <taxon>Lentzea</taxon>
    </lineage>
</organism>
<dbReference type="InterPro" id="IPR020845">
    <property type="entry name" value="AMP-binding_CS"/>
</dbReference>
<protein>
    <submittedName>
        <fullName evidence="4">2,3-dihydroxybenzoate-AMP ligase</fullName>
    </submittedName>
</protein>
<accession>A0A1H0WVI3</accession>
<dbReference type="GO" id="GO:0016878">
    <property type="term" value="F:acid-thiol ligase activity"/>
    <property type="evidence" value="ECO:0007669"/>
    <property type="project" value="UniProtKB-ARBA"/>
</dbReference>
<dbReference type="AlphaFoldDB" id="A0A1H0WVI3"/>
<dbReference type="Gene3D" id="3.30.300.30">
    <property type="match status" value="1"/>
</dbReference>
<gene>
    <name evidence="4" type="ORF">SAMN05421507_12358</name>
</gene>
<keyword evidence="1 4" id="KW-0436">Ligase</keyword>
<proteinExistence type="predicted"/>
<keyword evidence="5" id="KW-1185">Reference proteome</keyword>
<name>A0A1H0WVI3_9PSEU</name>
<dbReference type="Gene3D" id="3.40.50.12780">
    <property type="entry name" value="N-terminal domain of ligase-like"/>
    <property type="match status" value="1"/>
</dbReference>
<evidence type="ECO:0000259" key="3">
    <source>
        <dbReference type="Pfam" id="PF13193"/>
    </source>
</evidence>
<dbReference type="InterPro" id="IPR042099">
    <property type="entry name" value="ANL_N_sf"/>
</dbReference>
<dbReference type="Proteomes" id="UP000199691">
    <property type="component" value="Unassembled WGS sequence"/>
</dbReference>
<feature type="domain" description="AMP-binding enzyme C-terminal" evidence="3">
    <location>
        <begin position="444"/>
        <end position="519"/>
    </location>
</feature>
<dbReference type="InterPro" id="IPR025110">
    <property type="entry name" value="AMP-bd_C"/>
</dbReference>
<dbReference type="EMBL" id="FNIX01000023">
    <property type="protein sequence ID" value="SDP94236.1"/>
    <property type="molecule type" value="Genomic_DNA"/>
</dbReference>
<dbReference type="Pfam" id="PF13193">
    <property type="entry name" value="AMP-binding_C"/>
    <property type="match status" value="1"/>
</dbReference>
<dbReference type="InterPro" id="IPR045851">
    <property type="entry name" value="AMP-bd_C_sf"/>
</dbReference>
<dbReference type="STRING" id="641025.SAMN05421507_12358"/>